<evidence type="ECO:0000313" key="2">
    <source>
        <dbReference type="EMBL" id="KAH7264467.1"/>
    </source>
</evidence>
<gene>
    <name evidence="2" type="ORF">B0J15DRAFT_464354</name>
</gene>
<comment type="caution">
    <text evidence="2">The sequence shown here is derived from an EMBL/GenBank/DDBJ whole genome shotgun (WGS) entry which is preliminary data.</text>
</comment>
<feature type="region of interest" description="Disordered" evidence="1">
    <location>
        <begin position="1"/>
        <end position="22"/>
    </location>
</feature>
<keyword evidence="3" id="KW-1185">Reference proteome</keyword>
<accession>A0A9P9HW57</accession>
<proteinExistence type="predicted"/>
<feature type="compositionally biased region" description="Acidic residues" evidence="1">
    <location>
        <begin position="1"/>
        <end position="12"/>
    </location>
</feature>
<dbReference type="OrthoDB" id="10354775at2759"/>
<feature type="region of interest" description="Disordered" evidence="1">
    <location>
        <begin position="147"/>
        <end position="247"/>
    </location>
</feature>
<sequence length="247" mass="26921">MRGADCGEEAAEADPSWSGCQPGVQPVLDRMPGVQGQDAERERSWWDMQVALLGPPRGCWIKQARLTAFVLGQAGNCSTAQRFKVQRMKGTGGVRRGPRVGAAAAASICKRVARSKLGETGNNGSTDNVLRWGSFFRDATVANRIATREAEEKGESTQFESWSSKISEEPQARREEAHKGSSRVEVKKGEFAESPKRQRKLADKSKMAVNRKKAGRLQLSGSFLTEVSRGEPSDADGEENRSLPVSV</sequence>
<reference evidence="2" key="1">
    <citation type="journal article" date="2021" name="Nat. Commun.">
        <title>Genetic determinants of endophytism in the Arabidopsis root mycobiome.</title>
        <authorList>
            <person name="Mesny F."/>
            <person name="Miyauchi S."/>
            <person name="Thiergart T."/>
            <person name="Pickel B."/>
            <person name="Atanasova L."/>
            <person name="Karlsson M."/>
            <person name="Huettel B."/>
            <person name="Barry K.W."/>
            <person name="Haridas S."/>
            <person name="Chen C."/>
            <person name="Bauer D."/>
            <person name="Andreopoulos W."/>
            <person name="Pangilinan J."/>
            <person name="LaButti K."/>
            <person name="Riley R."/>
            <person name="Lipzen A."/>
            <person name="Clum A."/>
            <person name="Drula E."/>
            <person name="Henrissat B."/>
            <person name="Kohler A."/>
            <person name="Grigoriev I.V."/>
            <person name="Martin F.M."/>
            <person name="Hacquard S."/>
        </authorList>
    </citation>
    <scope>NUCLEOTIDE SEQUENCE</scope>
    <source>
        <strain evidence="2">FSSC 5 MPI-SDFR-AT-0091</strain>
    </source>
</reference>
<dbReference type="AlphaFoldDB" id="A0A9P9HW57"/>
<evidence type="ECO:0000256" key="1">
    <source>
        <dbReference type="SAM" id="MobiDB-lite"/>
    </source>
</evidence>
<feature type="compositionally biased region" description="Polar residues" evidence="1">
    <location>
        <begin position="156"/>
        <end position="165"/>
    </location>
</feature>
<feature type="compositionally biased region" description="Basic and acidic residues" evidence="1">
    <location>
        <begin position="166"/>
        <end position="206"/>
    </location>
</feature>
<dbReference type="Proteomes" id="UP000736672">
    <property type="component" value="Unassembled WGS sequence"/>
</dbReference>
<organism evidence="2 3">
    <name type="scientific">Fusarium solani</name>
    <name type="common">Filamentous fungus</name>
    <dbReference type="NCBI Taxonomy" id="169388"/>
    <lineage>
        <taxon>Eukaryota</taxon>
        <taxon>Fungi</taxon>
        <taxon>Dikarya</taxon>
        <taxon>Ascomycota</taxon>
        <taxon>Pezizomycotina</taxon>
        <taxon>Sordariomycetes</taxon>
        <taxon>Hypocreomycetidae</taxon>
        <taxon>Hypocreales</taxon>
        <taxon>Nectriaceae</taxon>
        <taxon>Fusarium</taxon>
        <taxon>Fusarium solani species complex</taxon>
    </lineage>
</organism>
<evidence type="ECO:0000313" key="3">
    <source>
        <dbReference type="Proteomes" id="UP000736672"/>
    </source>
</evidence>
<protein>
    <submittedName>
        <fullName evidence="2">Uncharacterized protein</fullName>
    </submittedName>
</protein>
<dbReference type="EMBL" id="JAGTJS010000007">
    <property type="protein sequence ID" value="KAH7264467.1"/>
    <property type="molecule type" value="Genomic_DNA"/>
</dbReference>
<name>A0A9P9HW57_FUSSL</name>